<protein>
    <submittedName>
        <fullName evidence="1">Ovule protein</fullName>
    </submittedName>
</protein>
<name>A0A0R3QEU3_9BILA</name>
<sequence length="50" mass="6241">LYCFNCLTQRTYLYIICYSWKKRCFVCMNRTYFNTLLIQTQSLIKRMLLK</sequence>
<accession>A0A0R3QEU3</accession>
<proteinExistence type="predicted"/>
<dbReference type="WBParaSite" id="BTMF_0000488601-mRNA-1">
    <property type="protein sequence ID" value="BTMF_0000488601-mRNA-1"/>
    <property type="gene ID" value="BTMF_0000488601"/>
</dbReference>
<dbReference type="AlphaFoldDB" id="A0A0R3QEU3"/>
<evidence type="ECO:0000313" key="1">
    <source>
        <dbReference type="WBParaSite" id="BTMF_0000488601-mRNA-1"/>
    </source>
</evidence>
<organism evidence="1">
    <name type="scientific">Brugia timori</name>
    <dbReference type="NCBI Taxonomy" id="42155"/>
    <lineage>
        <taxon>Eukaryota</taxon>
        <taxon>Metazoa</taxon>
        <taxon>Ecdysozoa</taxon>
        <taxon>Nematoda</taxon>
        <taxon>Chromadorea</taxon>
        <taxon>Rhabditida</taxon>
        <taxon>Spirurina</taxon>
        <taxon>Spiruromorpha</taxon>
        <taxon>Filarioidea</taxon>
        <taxon>Onchocercidae</taxon>
        <taxon>Brugia</taxon>
    </lineage>
</organism>
<reference evidence="1" key="1">
    <citation type="submission" date="2017-02" db="UniProtKB">
        <authorList>
            <consortium name="WormBaseParasite"/>
        </authorList>
    </citation>
    <scope>IDENTIFICATION</scope>
</reference>